<evidence type="ECO:0000256" key="8">
    <source>
        <dbReference type="ARBA" id="ARBA00023136"/>
    </source>
</evidence>
<dbReference type="InterPro" id="IPR015919">
    <property type="entry name" value="Cadherin-like_sf"/>
</dbReference>
<sequence length="373" mass="40987">MYSLLVQANDCSLPEDTRLTATVRLSVHVEDINDNAPHFISDNTVTCPEDTPIQAVVTSVQAVDADSGFNGEIVYSMENSGGGSFRVNRTTGVIYLQRPLDRELEDVIIVTLTVRDKGLPQLASSMNLTVLVEDVNDHDPEFSQTFYSVVIYEDTPRGTSLLKVQAHDNDIGPNGEVRYYMSESGFMIDSVLGVVSVIDQVDREKKSSYSFTVTAADKGDVQRSATATINITLLDINDCVPVFSQYPLTLHIPEDAPIGSPVIQITATDEDIGGNAIISYTIPDQIDQIPFSIDKDSGTIVVMGPLDREHRHHYIVRVIANDSSWSVSTDVTIAIRDINDNPPVFSQSSYFVIITETKAPEIFLLPVNAVDRD</sequence>
<reference evidence="13" key="3">
    <citation type="submission" date="2025-09" db="UniProtKB">
        <authorList>
            <consortium name="Ensembl"/>
        </authorList>
    </citation>
    <scope>IDENTIFICATION</scope>
</reference>
<dbReference type="PANTHER" id="PTHR24026">
    <property type="entry name" value="FAT ATYPICAL CADHERIN-RELATED"/>
    <property type="match status" value="1"/>
</dbReference>
<dbReference type="GO" id="GO:0005509">
    <property type="term" value="F:calcium ion binding"/>
    <property type="evidence" value="ECO:0007669"/>
    <property type="project" value="UniProtKB-UniRule"/>
</dbReference>
<dbReference type="Ensembl" id="ENSPNAT00000010215.2">
    <property type="protein sequence ID" value="ENSPNAP00000024398.2"/>
    <property type="gene ID" value="ENSPNAG00000008935.2"/>
</dbReference>
<evidence type="ECO:0000256" key="3">
    <source>
        <dbReference type="ARBA" id="ARBA00022692"/>
    </source>
</evidence>
<evidence type="ECO:0000256" key="6">
    <source>
        <dbReference type="ARBA" id="ARBA00022889"/>
    </source>
</evidence>
<dbReference type="InterPro" id="IPR002126">
    <property type="entry name" value="Cadherin-like_dom"/>
</dbReference>
<dbReference type="AlphaFoldDB" id="A0A3B4DLR3"/>
<dbReference type="Proteomes" id="UP001501920">
    <property type="component" value="Chromosome 17"/>
</dbReference>
<evidence type="ECO:0000313" key="13">
    <source>
        <dbReference type="Ensembl" id="ENSPNAP00000024398.2"/>
    </source>
</evidence>
<evidence type="ECO:0000256" key="10">
    <source>
        <dbReference type="ARBA" id="ARBA00023180"/>
    </source>
</evidence>
<reference evidence="13 14" key="1">
    <citation type="submission" date="2020-10" db="EMBL/GenBank/DDBJ databases">
        <title>Pygocentrus nattereri (red-bellied piranha) genome, fPygNat1, primary haplotype.</title>
        <authorList>
            <person name="Myers G."/>
            <person name="Meyer A."/>
            <person name="Karagic N."/>
            <person name="Pippel M."/>
            <person name="Winkler S."/>
            <person name="Tracey A."/>
            <person name="Wood J."/>
            <person name="Formenti G."/>
            <person name="Howe K."/>
            <person name="Fedrigo O."/>
            <person name="Jarvis E.D."/>
        </authorList>
    </citation>
    <scope>NUCLEOTIDE SEQUENCE [LARGE SCALE GENOMIC DNA]</scope>
</reference>
<evidence type="ECO:0000259" key="12">
    <source>
        <dbReference type="PROSITE" id="PS50268"/>
    </source>
</evidence>
<keyword evidence="14" id="KW-1185">Reference proteome</keyword>
<dbReference type="PRINTS" id="PR00205">
    <property type="entry name" value="CADHERIN"/>
</dbReference>
<dbReference type="SMART" id="SM00112">
    <property type="entry name" value="CA"/>
    <property type="match status" value="3"/>
</dbReference>
<dbReference type="STRING" id="42514.ENSPNAP00000024398"/>
<dbReference type="FunFam" id="2.60.40.60:FF:000039">
    <property type="entry name" value="FAT atypical cadherin 3"/>
    <property type="match status" value="1"/>
</dbReference>
<keyword evidence="7" id="KW-1133">Transmembrane helix</keyword>
<keyword evidence="2" id="KW-0245">EGF-like domain</keyword>
<evidence type="ECO:0000256" key="4">
    <source>
        <dbReference type="ARBA" id="ARBA00022737"/>
    </source>
</evidence>
<feature type="domain" description="Cadherin" evidence="12">
    <location>
        <begin position="143"/>
        <end position="243"/>
    </location>
</feature>
<evidence type="ECO:0000256" key="7">
    <source>
        <dbReference type="ARBA" id="ARBA00022989"/>
    </source>
</evidence>
<keyword evidence="8" id="KW-0472">Membrane</keyword>
<feature type="domain" description="Cadherin" evidence="12">
    <location>
        <begin position="39"/>
        <end position="142"/>
    </location>
</feature>
<accession>A0A3B4DLR3</accession>
<dbReference type="Pfam" id="PF00028">
    <property type="entry name" value="Cadherin"/>
    <property type="match status" value="3"/>
</dbReference>
<dbReference type="SUPFAM" id="SSF49313">
    <property type="entry name" value="Cadherin-like"/>
    <property type="match status" value="4"/>
</dbReference>
<reference evidence="13" key="2">
    <citation type="submission" date="2025-08" db="UniProtKB">
        <authorList>
            <consortium name="Ensembl"/>
        </authorList>
    </citation>
    <scope>IDENTIFICATION</scope>
</reference>
<evidence type="ECO:0000256" key="2">
    <source>
        <dbReference type="ARBA" id="ARBA00022536"/>
    </source>
</evidence>
<feature type="domain" description="Cadherin" evidence="12">
    <location>
        <begin position="2"/>
        <end position="39"/>
    </location>
</feature>
<dbReference type="Gene3D" id="2.60.40.60">
    <property type="entry name" value="Cadherins"/>
    <property type="match status" value="5"/>
</dbReference>
<dbReference type="PROSITE" id="PS50268">
    <property type="entry name" value="CADHERIN_2"/>
    <property type="match status" value="4"/>
</dbReference>
<evidence type="ECO:0000313" key="14">
    <source>
        <dbReference type="Proteomes" id="UP001501920"/>
    </source>
</evidence>
<name>A0A3B4DLR3_PYGNA</name>
<dbReference type="PANTHER" id="PTHR24026:SF126">
    <property type="entry name" value="PROTOCADHERIN FAT 4"/>
    <property type="match status" value="1"/>
</dbReference>
<keyword evidence="5 11" id="KW-0106">Calcium</keyword>
<dbReference type="GeneTree" id="ENSGT00940000163878"/>
<dbReference type="GO" id="GO:0007156">
    <property type="term" value="P:homophilic cell adhesion via plasma membrane adhesion molecules"/>
    <property type="evidence" value="ECO:0007669"/>
    <property type="project" value="InterPro"/>
</dbReference>
<dbReference type="CDD" id="cd11304">
    <property type="entry name" value="Cadherin_repeat"/>
    <property type="match status" value="4"/>
</dbReference>
<keyword evidence="3" id="KW-0812">Transmembrane</keyword>
<protein>
    <recommendedName>
        <fullName evidence="12">Cadherin domain-containing protein</fullName>
    </recommendedName>
</protein>
<evidence type="ECO:0000256" key="9">
    <source>
        <dbReference type="ARBA" id="ARBA00023157"/>
    </source>
</evidence>
<dbReference type="GO" id="GO:0009653">
    <property type="term" value="P:anatomical structure morphogenesis"/>
    <property type="evidence" value="ECO:0007669"/>
    <property type="project" value="UniProtKB-ARBA"/>
</dbReference>
<proteinExistence type="predicted"/>
<dbReference type="FunFam" id="2.60.40.60:FF:000020">
    <property type="entry name" value="Dachsous cadherin-related 1b"/>
    <property type="match status" value="2"/>
</dbReference>
<keyword evidence="9" id="KW-1015">Disulfide bond</keyword>
<evidence type="ECO:0000256" key="1">
    <source>
        <dbReference type="ARBA" id="ARBA00004167"/>
    </source>
</evidence>
<dbReference type="InterPro" id="IPR020894">
    <property type="entry name" value="Cadherin_CS"/>
</dbReference>
<dbReference type="OMA" id="REVQSHH"/>
<dbReference type="GO" id="GO:0005886">
    <property type="term" value="C:plasma membrane"/>
    <property type="evidence" value="ECO:0007669"/>
    <property type="project" value="UniProtKB-SubCell"/>
</dbReference>
<keyword evidence="4" id="KW-0677">Repeat</keyword>
<evidence type="ECO:0000256" key="11">
    <source>
        <dbReference type="PROSITE-ProRule" id="PRU00043"/>
    </source>
</evidence>
<evidence type="ECO:0000256" key="5">
    <source>
        <dbReference type="ARBA" id="ARBA00022837"/>
    </source>
</evidence>
<keyword evidence="6" id="KW-0130">Cell adhesion</keyword>
<keyword evidence="10" id="KW-0325">Glycoprotein</keyword>
<dbReference type="PROSITE" id="PS00232">
    <property type="entry name" value="CADHERIN_1"/>
    <property type="match status" value="3"/>
</dbReference>
<feature type="domain" description="Cadherin" evidence="12">
    <location>
        <begin position="244"/>
        <end position="345"/>
    </location>
</feature>
<comment type="subcellular location">
    <subcellularLocation>
        <location evidence="1">Membrane</location>
        <topology evidence="1">Single-pass membrane protein</topology>
    </subcellularLocation>
</comment>
<organism evidence="13 14">
    <name type="scientific">Pygocentrus nattereri</name>
    <name type="common">Red-bellied piranha</name>
    <dbReference type="NCBI Taxonomy" id="42514"/>
    <lineage>
        <taxon>Eukaryota</taxon>
        <taxon>Metazoa</taxon>
        <taxon>Chordata</taxon>
        <taxon>Craniata</taxon>
        <taxon>Vertebrata</taxon>
        <taxon>Euteleostomi</taxon>
        <taxon>Actinopterygii</taxon>
        <taxon>Neopterygii</taxon>
        <taxon>Teleostei</taxon>
        <taxon>Ostariophysi</taxon>
        <taxon>Characiformes</taxon>
        <taxon>Characoidei</taxon>
        <taxon>Pygocentrus</taxon>
    </lineage>
</organism>